<dbReference type="SUPFAM" id="SSF68912">
    <property type="entry name" value="Rho N-terminal domain-like"/>
    <property type="match status" value="1"/>
</dbReference>
<dbReference type="RefSeq" id="WP_145377710.1">
    <property type="nucleotide sequence ID" value="NZ_CP036276.1"/>
</dbReference>
<reference evidence="2 3" key="1">
    <citation type="submission" date="2019-02" db="EMBL/GenBank/DDBJ databases">
        <title>Deep-cultivation of Planctomycetes and their phenomic and genomic characterization uncovers novel biology.</title>
        <authorList>
            <person name="Wiegand S."/>
            <person name="Jogler M."/>
            <person name="Boedeker C."/>
            <person name="Pinto D."/>
            <person name="Vollmers J."/>
            <person name="Rivas-Marin E."/>
            <person name="Kohn T."/>
            <person name="Peeters S.H."/>
            <person name="Heuer A."/>
            <person name="Rast P."/>
            <person name="Oberbeckmann S."/>
            <person name="Bunk B."/>
            <person name="Jeske O."/>
            <person name="Meyerdierks A."/>
            <person name="Storesund J.E."/>
            <person name="Kallscheuer N."/>
            <person name="Luecker S."/>
            <person name="Lage O.M."/>
            <person name="Pohl T."/>
            <person name="Merkel B.J."/>
            <person name="Hornburger P."/>
            <person name="Mueller R.-W."/>
            <person name="Bruemmer F."/>
            <person name="Labrenz M."/>
            <person name="Spormann A.M."/>
            <person name="Op den Camp H."/>
            <person name="Overmann J."/>
            <person name="Amann R."/>
            <person name="Jetten M.S.M."/>
            <person name="Mascher T."/>
            <person name="Medema M.H."/>
            <person name="Devos D.P."/>
            <person name="Kaster A.-K."/>
            <person name="Ovreas L."/>
            <person name="Rohde M."/>
            <person name="Galperin M.Y."/>
            <person name="Jogler C."/>
        </authorList>
    </citation>
    <scope>NUCLEOTIDE SEQUENCE [LARGE SCALE GENOMIC DNA]</scope>
    <source>
        <strain evidence="2 3">Mal52</strain>
    </source>
</reference>
<sequence length="387" mass="42423">MTVDELKSQTRKDLAGMAKTRGVAGWHAMRKDELVKALSRLARKDRRKNGSTSRSSTLNGKRVRTATANGSSTNGNSPNVRMNGGKTSNPKNRNGSNGNGRHTHQRSVTAGISKNLATENGQDAALQDRLFVVAHDAFWLHALWELSPATIQRAEAGLAHEWHTAQPVIRVLDVSADENRRCVEKTVKDVAIHGGINHWYIEVANPPGVYQLQIGYLAASGRFFGMARSNVVTTPEPGACGIVDENWSKTAQQYENGHSQNGKRNGDTRIREMMDQQMRRPMSSHPLTDFLPTGARGGDDDSIELDMGVELVVFGNATPGARLTISEENVDLREDGSFTIRLSMPEGRQVVPATITSSSGVKQQTVVLAVERNTKYLEARHFDGTEM</sequence>
<feature type="compositionally biased region" description="Polar residues" evidence="1">
    <location>
        <begin position="50"/>
        <end position="59"/>
    </location>
</feature>
<organism evidence="2 3">
    <name type="scientific">Symmachiella dynata</name>
    <dbReference type="NCBI Taxonomy" id="2527995"/>
    <lineage>
        <taxon>Bacteria</taxon>
        <taxon>Pseudomonadati</taxon>
        <taxon>Planctomycetota</taxon>
        <taxon>Planctomycetia</taxon>
        <taxon>Planctomycetales</taxon>
        <taxon>Planctomycetaceae</taxon>
        <taxon>Symmachiella</taxon>
    </lineage>
</organism>
<protein>
    <recommendedName>
        <fullName evidence="4">Rho termination factor N-terminal domain-containing protein</fullName>
    </recommendedName>
</protein>
<dbReference type="Pfam" id="PF16258">
    <property type="entry name" value="DUF4912"/>
    <property type="match status" value="1"/>
</dbReference>
<evidence type="ECO:0000313" key="3">
    <source>
        <dbReference type="Proteomes" id="UP000319383"/>
    </source>
</evidence>
<proteinExistence type="predicted"/>
<gene>
    <name evidence="2" type="ORF">Mal52_38150</name>
</gene>
<keyword evidence="3" id="KW-1185">Reference proteome</keyword>
<feature type="region of interest" description="Disordered" evidence="1">
    <location>
        <begin position="40"/>
        <end position="105"/>
    </location>
</feature>
<dbReference type="Proteomes" id="UP000319383">
    <property type="component" value="Chromosome"/>
</dbReference>
<evidence type="ECO:0008006" key="4">
    <source>
        <dbReference type="Google" id="ProtNLM"/>
    </source>
</evidence>
<accession>A0A517ZS47</accession>
<dbReference type="InterPro" id="IPR032585">
    <property type="entry name" value="DUF4912"/>
</dbReference>
<feature type="compositionally biased region" description="Polar residues" evidence="1">
    <location>
        <begin position="66"/>
        <end position="105"/>
    </location>
</feature>
<dbReference type="EMBL" id="CP036276">
    <property type="protein sequence ID" value="QDU45321.1"/>
    <property type="molecule type" value="Genomic_DNA"/>
</dbReference>
<evidence type="ECO:0000313" key="2">
    <source>
        <dbReference type="EMBL" id="QDU45321.1"/>
    </source>
</evidence>
<dbReference type="InterPro" id="IPR036269">
    <property type="entry name" value="Rho_N_sf"/>
</dbReference>
<evidence type="ECO:0000256" key="1">
    <source>
        <dbReference type="SAM" id="MobiDB-lite"/>
    </source>
</evidence>
<dbReference type="AlphaFoldDB" id="A0A517ZS47"/>
<dbReference type="KEGG" id="sdyn:Mal52_38150"/>
<name>A0A517ZS47_9PLAN</name>